<dbReference type="InterPro" id="IPR052579">
    <property type="entry name" value="Zinc_finger_SWIM"/>
</dbReference>
<evidence type="ECO:0000313" key="2">
    <source>
        <dbReference type="EMBL" id="RIB14288.1"/>
    </source>
</evidence>
<dbReference type="EMBL" id="QKWP01000846">
    <property type="protein sequence ID" value="RIB14288.1"/>
    <property type="molecule type" value="Genomic_DNA"/>
</dbReference>
<reference evidence="2 3" key="1">
    <citation type="submission" date="2018-06" db="EMBL/GenBank/DDBJ databases">
        <title>Comparative genomics reveals the genomic features of Rhizophagus irregularis, R. cerebriforme, R. diaphanum and Gigaspora rosea, and their symbiotic lifestyle signature.</title>
        <authorList>
            <person name="Morin E."/>
            <person name="San Clemente H."/>
            <person name="Chen E.C.H."/>
            <person name="De La Providencia I."/>
            <person name="Hainaut M."/>
            <person name="Kuo A."/>
            <person name="Kohler A."/>
            <person name="Murat C."/>
            <person name="Tang N."/>
            <person name="Roy S."/>
            <person name="Loubradou J."/>
            <person name="Henrissat B."/>
            <person name="Grigoriev I.V."/>
            <person name="Corradi N."/>
            <person name="Roux C."/>
            <person name="Martin F.M."/>
        </authorList>
    </citation>
    <scope>NUCLEOTIDE SEQUENCE [LARGE SCALE GENOMIC DNA]</scope>
    <source>
        <strain evidence="2 3">DAOM 194757</strain>
    </source>
</reference>
<dbReference type="InterPro" id="IPR048324">
    <property type="entry name" value="ZSWIM1-3_RNaseH-like"/>
</dbReference>
<dbReference type="AlphaFoldDB" id="A0A397UY29"/>
<dbReference type="Proteomes" id="UP000266673">
    <property type="component" value="Unassembled WGS sequence"/>
</dbReference>
<gene>
    <name evidence="2" type="ORF">C2G38_2195574</name>
</gene>
<name>A0A397UY29_9GLOM</name>
<evidence type="ECO:0000313" key="3">
    <source>
        <dbReference type="Proteomes" id="UP000266673"/>
    </source>
</evidence>
<accession>A0A397UY29</accession>
<organism evidence="2 3">
    <name type="scientific">Gigaspora rosea</name>
    <dbReference type="NCBI Taxonomy" id="44941"/>
    <lineage>
        <taxon>Eukaryota</taxon>
        <taxon>Fungi</taxon>
        <taxon>Fungi incertae sedis</taxon>
        <taxon>Mucoromycota</taxon>
        <taxon>Glomeromycotina</taxon>
        <taxon>Glomeromycetes</taxon>
        <taxon>Diversisporales</taxon>
        <taxon>Gigasporaceae</taxon>
        <taxon>Gigaspora</taxon>
    </lineage>
</organism>
<dbReference type="OrthoDB" id="5330842at2759"/>
<proteinExistence type="predicted"/>
<comment type="caution">
    <text evidence="2">The sequence shown here is derived from an EMBL/GenBank/DDBJ whole genome shotgun (WGS) entry which is preliminary data.</text>
</comment>
<dbReference type="Pfam" id="PF21056">
    <property type="entry name" value="ZSWIM1-3_RNaseH-like"/>
    <property type="match status" value="1"/>
</dbReference>
<dbReference type="PANTHER" id="PTHR31569:SF4">
    <property type="entry name" value="SWIM-TYPE DOMAIN-CONTAINING PROTEIN"/>
    <property type="match status" value="1"/>
</dbReference>
<dbReference type="PANTHER" id="PTHR31569">
    <property type="entry name" value="SWIM-TYPE DOMAIN-CONTAINING PROTEIN"/>
    <property type="match status" value="1"/>
</dbReference>
<feature type="domain" description="ZSWIM1/3 RNaseH-like" evidence="1">
    <location>
        <begin position="178"/>
        <end position="297"/>
    </location>
</feature>
<sequence length="579" mass="67745">MTMNMDSFVLTSININTTIYSPNFDDLTPNQRRDLLFNIKQPLELSTEEFDTEYTRKDDIPSDKRRKTKVRPSEAKVRIERFENLPDHTHTLDNIEKIKRSQVVRNLVEQESLKDYRPPAILNAVKEYAKEKLNLDESMKELKHKEVTNIKYKVRGSLDAHLIGNPKRSLDIQESISFLEQQKYKVERYSIPHNSSMGLVFINQNQIKNLEKYGWLTLIDSTHKTNRYDYRLFTLYVRNGYGCQDVGAHFFVSKEDGITVAEALKKIRRFVLNWKSRYILQDQSSIEENSIRIVFPGLKMKMTQVMYKRSKIGCEALIQQAINECPVPAIKRYISRNYTKNSHQWALWARTHSPLLLQVISTNSLESYYSELKRTTSQTYGLIGACNRVVMLDQKKQSDSEYVGFEFRIKKISVVGLDHEILDELHKFPYPVQQMLADEACGVEKRIEKGKAAPGLTSLDCNCLFHLRYLLPCRHIFHEHIYGTTKLLTADTWRSFQQIFEENGFDIYMHHEVVEVDISEKDKAEGASKHRQLVVNELMERTRDVYWRIEERGDEKQTGAFIRDLKSRLEPILYNASTA</sequence>
<keyword evidence="3" id="KW-1185">Reference proteome</keyword>
<protein>
    <recommendedName>
        <fullName evidence="1">ZSWIM1/3 RNaseH-like domain-containing protein</fullName>
    </recommendedName>
</protein>
<evidence type="ECO:0000259" key="1">
    <source>
        <dbReference type="Pfam" id="PF21056"/>
    </source>
</evidence>